<comment type="caution">
    <text evidence="3">The sequence shown here is derived from an EMBL/GenBank/DDBJ whole genome shotgun (WGS) entry which is preliminary data.</text>
</comment>
<accession>A0AA39TTY5</accession>
<dbReference type="SUPFAM" id="SSF54909">
    <property type="entry name" value="Dimeric alpha+beta barrel"/>
    <property type="match status" value="1"/>
</dbReference>
<proteinExistence type="predicted"/>
<evidence type="ECO:0000259" key="2">
    <source>
        <dbReference type="PROSITE" id="PS51502"/>
    </source>
</evidence>
<evidence type="ECO:0000313" key="3">
    <source>
        <dbReference type="EMBL" id="KAK0607695.1"/>
    </source>
</evidence>
<keyword evidence="4" id="KW-1185">Reference proteome</keyword>
<dbReference type="EMBL" id="JAUESC010000001">
    <property type="protein sequence ID" value="KAK0607695.1"/>
    <property type="molecule type" value="Genomic_DNA"/>
</dbReference>
<protein>
    <recommendedName>
        <fullName evidence="2">Stress-response A/B barrel domain-containing protein</fullName>
    </recommendedName>
</protein>
<dbReference type="AlphaFoldDB" id="A0AA39TTY5"/>
<reference evidence="3" key="1">
    <citation type="journal article" date="2022" name="Plant J.">
        <title>Strategies of tolerance reflected in two North American maple genomes.</title>
        <authorList>
            <person name="McEvoy S.L."/>
            <person name="Sezen U.U."/>
            <person name="Trouern-Trend A."/>
            <person name="McMahon S.M."/>
            <person name="Schaberg P.G."/>
            <person name="Yang J."/>
            <person name="Wegrzyn J.L."/>
            <person name="Swenson N.G."/>
        </authorList>
    </citation>
    <scope>NUCLEOTIDE SEQUENCE</scope>
    <source>
        <strain evidence="3">NS2018</strain>
    </source>
</reference>
<feature type="domain" description="Stress-response A/B barrel" evidence="2">
    <location>
        <begin position="1"/>
        <end position="93"/>
    </location>
</feature>
<dbReference type="InterPro" id="IPR044662">
    <property type="entry name" value="HS1/DABB1-like"/>
</dbReference>
<dbReference type="PANTHER" id="PTHR33178:SF5">
    <property type="entry name" value="EXPRESSED PROTEIN"/>
    <property type="match status" value="1"/>
</dbReference>
<dbReference type="PROSITE" id="PS51502">
    <property type="entry name" value="S_R_A_B_BARREL"/>
    <property type="match status" value="1"/>
</dbReference>
<organism evidence="3 4">
    <name type="scientific">Acer saccharum</name>
    <name type="common">Sugar maple</name>
    <dbReference type="NCBI Taxonomy" id="4024"/>
    <lineage>
        <taxon>Eukaryota</taxon>
        <taxon>Viridiplantae</taxon>
        <taxon>Streptophyta</taxon>
        <taxon>Embryophyta</taxon>
        <taxon>Tracheophyta</taxon>
        <taxon>Spermatophyta</taxon>
        <taxon>Magnoliopsida</taxon>
        <taxon>eudicotyledons</taxon>
        <taxon>Gunneridae</taxon>
        <taxon>Pentapetalae</taxon>
        <taxon>rosids</taxon>
        <taxon>malvids</taxon>
        <taxon>Sapindales</taxon>
        <taxon>Sapindaceae</taxon>
        <taxon>Hippocastanoideae</taxon>
        <taxon>Acereae</taxon>
        <taxon>Acer</taxon>
    </lineage>
</organism>
<dbReference type="PANTHER" id="PTHR33178">
    <property type="match status" value="1"/>
</dbReference>
<evidence type="ECO:0000256" key="1">
    <source>
        <dbReference type="ARBA" id="ARBA00011738"/>
    </source>
</evidence>
<name>A0AA39TTY5_ACESA</name>
<dbReference type="InterPro" id="IPR011008">
    <property type="entry name" value="Dimeric_a/b-barrel"/>
</dbReference>
<gene>
    <name evidence="3" type="ORF">LWI29_018775</name>
</gene>
<dbReference type="Proteomes" id="UP001168877">
    <property type="component" value="Unassembled WGS sequence"/>
</dbReference>
<evidence type="ECO:0000313" key="4">
    <source>
        <dbReference type="Proteomes" id="UP001168877"/>
    </source>
</evidence>
<dbReference type="Gene3D" id="3.30.70.100">
    <property type="match status" value="1"/>
</dbReference>
<dbReference type="Pfam" id="PF07876">
    <property type="entry name" value="Dabb"/>
    <property type="match status" value="1"/>
</dbReference>
<comment type="subunit">
    <text evidence="1">Homodimer.</text>
</comment>
<dbReference type="InterPro" id="IPR013097">
    <property type="entry name" value="Dabb"/>
</dbReference>
<sequence length="103" mass="11491">MTLLIAFVESAVNEHIEGALASLGKLTAEFPSLIVQSTQGSNFNLSSKEYTHGVVIRFRSSEAFEIFMGSSEYKDMWSTKFQPITRKTLPIHFCVDPVGTEIM</sequence>
<reference evidence="3" key="2">
    <citation type="submission" date="2023-06" db="EMBL/GenBank/DDBJ databases">
        <authorList>
            <person name="Swenson N.G."/>
            <person name="Wegrzyn J.L."/>
            <person name="Mcevoy S.L."/>
        </authorList>
    </citation>
    <scope>NUCLEOTIDE SEQUENCE</scope>
    <source>
        <strain evidence="3">NS2018</strain>
        <tissue evidence="3">Leaf</tissue>
    </source>
</reference>